<dbReference type="EMBL" id="CP021744">
    <property type="protein sequence ID" value="ARZ68749.1"/>
    <property type="molecule type" value="Genomic_DNA"/>
</dbReference>
<dbReference type="InterPro" id="IPR009061">
    <property type="entry name" value="DNA-bd_dom_put_sf"/>
</dbReference>
<proteinExistence type="predicted"/>
<evidence type="ECO:0000313" key="2">
    <source>
        <dbReference type="EMBL" id="ARZ68749.1"/>
    </source>
</evidence>
<dbReference type="SUPFAM" id="SSF46955">
    <property type="entry name" value="Putative DNA-binding domain"/>
    <property type="match status" value="1"/>
</dbReference>
<protein>
    <recommendedName>
        <fullName evidence="1">Helix-turn-helix domain-containing protein</fullName>
    </recommendedName>
</protein>
<dbReference type="RefSeq" id="WP_087926990.1">
    <property type="nucleotide sequence ID" value="NZ_CP021744.1"/>
</dbReference>
<dbReference type="Proteomes" id="UP000195755">
    <property type="component" value="Chromosome"/>
</dbReference>
<name>A0A1Z2L370_9ACTN</name>
<dbReference type="OrthoDB" id="1093249at2"/>
<accession>A0A1Z2L370</accession>
<evidence type="ECO:0000313" key="3">
    <source>
        <dbReference type="Proteomes" id="UP000195755"/>
    </source>
</evidence>
<evidence type="ECO:0000259" key="1">
    <source>
        <dbReference type="Pfam" id="PF12728"/>
    </source>
</evidence>
<gene>
    <name evidence="2" type="ORF">SMD11_3105</name>
</gene>
<sequence length="69" mass="7800">MSTAIRRVEPLLYTPEEAAEALRIGRSTVYELMADGILPYAKRGRSRRIKRCDVEAYAANLPYETAHTS</sequence>
<dbReference type="Pfam" id="PF12728">
    <property type="entry name" value="HTH_17"/>
    <property type="match status" value="1"/>
</dbReference>
<dbReference type="AlphaFoldDB" id="A0A1Z2L370"/>
<dbReference type="NCBIfam" id="TIGR01764">
    <property type="entry name" value="excise"/>
    <property type="match status" value="1"/>
</dbReference>
<dbReference type="GO" id="GO:0003677">
    <property type="term" value="F:DNA binding"/>
    <property type="evidence" value="ECO:0007669"/>
    <property type="project" value="InterPro"/>
</dbReference>
<dbReference type="InterPro" id="IPR010093">
    <property type="entry name" value="SinI_DNA-bd"/>
</dbReference>
<dbReference type="InterPro" id="IPR041657">
    <property type="entry name" value="HTH_17"/>
</dbReference>
<feature type="domain" description="Helix-turn-helix" evidence="1">
    <location>
        <begin position="12"/>
        <end position="60"/>
    </location>
</feature>
<organism evidence="2 3">
    <name type="scientific">Streptomyces albireticuli</name>
    <dbReference type="NCBI Taxonomy" id="1940"/>
    <lineage>
        <taxon>Bacteria</taxon>
        <taxon>Bacillati</taxon>
        <taxon>Actinomycetota</taxon>
        <taxon>Actinomycetes</taxon>
        <taxon>Kitasatosporales</taxon>
        <taxon>Streptomycetaceae</taxon>
        <taxon>Streptomyces</taxon>
    </lineage>
</organism>
<reference evidence="2 3" key="1">
    <citation type="submission" date="2017-06" db="EMBL/GenBank/DDBJ databases">
        <title>Streptomyces albireticuli Genome sequencing and assembly.</title>
        <authorList>
            <person name="Wang Y."/>
            <person name="Du B."/>
            <person name="Ding Y."/>
            <person name="Liu H."/>
            <person name="Hou Q."/>
            <person name="Liu K."/>
            <person name="Yao L."/>
            <person name="Wang C."/>
        </authorList>
    </citation>
    <scope>NUCLEOTIDE SEQUENCE [LARGE SCALE GENOMIC DNA]</scope>
    <source>
        <strain evidence="2 3">MDJK11</strain>
    </source>
</reference>
<dbReference type="KEGG" id="salj:SMD11_3105"/>